<dbReference type="EMBL" id="MPGH01000097">
    <property type="protein sequence ID" value="OLN87386.1"/>
    <property type="molecule type" value="Genomic_DNA"/>
</dbReference>
<feature type="transmembrane region" description="Helical" evidence="1">
    <location>
        <begin position="12"/>
        <end position="34"/>
    </location>
</feature>
<keyword evidence="1" id="KW-1133">Transmembrane helix</keyword>
<reference evidence="2 3" key="1">
    <citation type="submission" date="2016-11" db="EMBL/GenBank/DDBJ databases">
        <title>Draft Genome Assembly of Colletotrichum chlorophyti a pathogen of herbaceous plants.</title>
        <authorList>
            <person name="Gan P."/>
            <person name="Narusaka M."/>
            <person name="Tsushima A."/>
            <person name="Narusaka Y."/>
            <person name="Takano Y."/>
            <person name="Shirasu K."/>
        </authorList>
    </citation>
    <scope>NUCLEOTIDE SEQUENCE [LARGE SCALE GENOMIC DNA]</scope>
    <source>
        <strain evidence="2 3">NTL11</strain>
    </source>
</reference>
<proteinExistence type="predicted"/>
<evidence type="ECO:0000313" key="2">
    <source>
        <dbReference type="EMBL" id="OLN87386.1"/>
    </source>
</evidence>
<dbReference type="AlphaFoldDB" id="A0A1Q8RSQ5"/>
<protein>
    <submittedName>
        <fullName evidence="2">Uncharacterized protein</fullName>
    </submittedName>
</protein>
<evidence type="ECO:0000313" key="3">
    <source>
        <dbReference type="Proteomes" id="UP000186583"/>
    </source>
</evidence>
<evidence type="ECO:0000256" key="1">
    <source>
        <dbReference type="SAM" id="Phobius"/>
    </source>
</evidence>
<organism evidence="2 3">
    <name type="scientific">Colletotrichum chlorophyti</name>
    <dbReference type="NCBI Taxonomy" id="708187"/>
    <lineage>
        <taxon>Eukaryota</taxon>
        <taxon>Fungi</taxon>
        <taxon>Dikarya</taxon>
        <taxon>Ascomycota</taxon>
        <taxon>Pezizomycotina</taxon>
        <taxon>Sordariomycetes</taxon>
        <taxon>Hypocreomycetidae</taxon>
        <taxon>Glomerellales</taxon>
        <taxon>Glomerellaceae</taxon>
        <taxon>Colletotrichum</taxon>
    </lineage>
</organism>
<gene>
    <name evidence="2" type="ORF">CCHL11_09588</name>
</gene>
<accession>A0A1Q8RSQ5</accession>
<keyword evidence="1" id="KW-0472">Membrane</keyword>
<name>A0A1Q8RSQ5_9PEZI</name>
<keyword evidence="1" id="KW-0812">Transmembrane</keyword>
<keyword evidence="3" id="KW-1185">Reference proteome</keyword>
<sequence length="40" mass="4703">MLPLISFTPLYISTLLTYIFALSINNPLLYLNYFNLSYIK</sequence>
<comment type="caution">
    <text evidence="2">The sequence shown here is derived from an EMBL/GenBank/DDBJ whole genome shotgun (WGS) entry which is preliminary data.</text>
</comment>
<dbReference type="Proteomes" id="UP000186583">
    <property type="component" value="Unassembled WGS sequence"/>
</dbReference>